<dbReference type="InterPro" id="IPR036890">
    <property type="entry name" value="HATPase_C_sf"/>
</dbReference>
<dbReference type="GO" id="GO:0042802">
    <property type="term" value="F:identical protein binding"/>
    <property type="evidence" value="ECO:0007669"/>
    <property type="project" value="TreeGrafter"/>
</dbReference>
<dbReference type="Proteomes" id="UP000184526">
    <property type="component" value="Unassembled WGS sequence"/>
</dbReference>
<evidence type="ECO:0000313" key="3">
    <source>
        <dbReference type="EMBL" id="SHH71080.1"/>
    </source>
</evidence>
<protein>
    <submittedName>
        <fullName evidence="3">GHKL domain-containing protein</fullName>
    </submittedName>
</protein>
<gene>
    <name evidence="3" type="ORF">SAMN02745196_01147</name>
</gene>
<reference evidence="3 4" key="1">
    <citation type="submission" date="2016-11" db="EMBL/GenBank/DDBJ databases">
        <authorList>
            <person name="Jaros S."/>
            <person name="Januszkiewicz K."/>
            <person name="Wedrychowicz H."/>
        </authorList>
    </citation>
    <scope>NUCLEOTIDE SEQUENCE [LARGE SCALE GENOMIC DNA]</scope>
    <source>
        <strain evidence="3 4">DSM 3089</strain>
    </source>
</reference>
<feature type="transmembrane region" description="Helical" evidence="1">
    <location>
        <begin position="184"/>
        <end position="203"/>
    </location>
</feature>
<dbReference type="STRING" id="1121306.SAMN02745196_01147"/>
<dbReference type="SUPFAM" id="SSF55874">
    <property type="entry name" value="ATPase domain of HSP90 chaperone/DNA topoisomerase II/histidine kinase"/>
    <property type="match status" value="1"/>
</dbReference>
<feature type="transmembrane region" description="Helical" evidence="1">
    <location>
        <begin position="154"/>
        <end position="178"/>
    </location>
</feature>
<feature type="transmembrane region" description="Helical" evidence="1">
    <location>
        <begin position="122"/>
        <end position="142"/>
    </location>
</feature>
<dbReference type="OrthoDB" id="1634477at2"/>
<feature type="transmembrane region" description="Helical" evidence="1">
    <location>
        <begin position="90"/>
        <end position="110"/>
    </location>
</feature>
<dbReference type="AlphaFoldDB" id="A0A1M5V798"/>
<dbReference type="RefSeq" id="WP_072830948.1">
    <property type="nucleotide sequence ID" value="NZ_FQXP01000004.1"/>
</dbReference>
<dbReference type="PANTHER" id="PTHR40448">
    <property type="entry name" value="TWO-COMPONENT SENSOR HISTIDINE KINASE"/>
    <property type="match status" value="1"/>
</dbReference>
<feature type="domain" description="Sensor histidine kinase NatK-like C-terminal" evidence="2">
    <location>
        <begin position="322"/>
        <end position="423"/>
    </location>
</feature>
<sequence>MNNHLYNLIYFIGNFFIAYVIYKFMKIFFDKKRSSDSIEALLYIAYALLISLIYFFIKIPVFILLGNILLFFALTFNYCGTIKQRLLTTLYLYTTLFFVDIIAVAFTGYLQTNILAKSEYNSILALIFIHVLSYLIVLIIENCKNIKNGNFVSLPYWLSIFIIPLGTSFLLSVIFFSGVATPNLVAISVIIVLLINILAFYLYDSIAKFFTERMEKKLVTQQNIYYENQLELMKISLDSNKSLRHDLKNHISFLYEIAKTNDNQEVMRYLSNIFDVYSNNKKYSKSGNISIDSVINFKLQQAEEENIYTKIDISIPNDFSMPPFDIAVILGNLLDNAISGAKTSPNNKWVHISVKHSKSLLIIKISNSFDGVVLKENNSLITRKQDKENHGLGIKNIENILKKYNGALEFDYTEEMFSTKLLMYIN</sequence>
<keyword evidence="1" id="KW-1133">Transmembrane helix</keyword>
<evidence type="ECO:0000256" key="1">
    <source>
        <dbReference type="SAM" id="Phobius"/>
    </source>
</evidence>
<proteinExistence type="predicted"/>
<keyword evidence="1" id="KW-0472">Membrane</keyword>
<name>A0A1M5V798_9CLOT</name>
<dbReference type="CDD" id="cd16935">
    <property type="entry name" value="HATPase_AgrC-ComD-like"/>
    <property type="match status" value="1"/>
</dbReference>
<dbReference type="Gene3D" id="3.30.565.10">
    <property type="entry name" value="Histidine kinase-like ATPase, C-terminal domain"/>
    <property type="match status" value="1"/>
</dbReference>
<organism evidence="3 4">
    <name type="scientific">Clostridium collagenovorans DSM 3089</name>
    <dbReference type="NCBI Taxonomy" id="1121306"/>
    <lineage>
        <taxon>Bacteria</taxon>
        <taxon>Bacillati</taxon>
        <taxon>Bacillota</taxon>
        <taxon>Clostridia</taxon>
        <taxon>Eubacteriales</taxon>
        <taxon>Clostridiaceae</taxon>
        <taxon>Clostridium</taxon>
    </lineage>
</organism>
<feature type="transmembrane region" description="Helical" evidence="1">
    <location>
        <begin position="37"/>
        <end position="55"/>
    </location>
</feature>
<evidence type="ECO:0000259" key="2">
    <source>
        <dbReference type="Pfam" id="PF14501"/>
    </source>
</evidence>
<dbReference type="EMBL" id="FQXP01000004">
    <property type="protein sequence ID" value="SHH71080.1"/>
    <property type="molecule type" value="Genomic_DNA"/>
</dbReference>
<dbReference type="PANTHER" id="PTHR40448:SF1">
    <property type="entry name" value="TWO-COMPONENT SENSOR HISTIDINE KINASE"/>
    <property type="match status" value="1"/>
</dbReference>
<dbReference type="Pfam" id="PF14501">
    <property type="entry name" value="HATPase_c_5"/>
    <property type="match status" value="1"/>
</dbReference>
<keyword evidence="1" id="KW-0812">Transmembrane</keyword>
<evidence type="ECO:0000313" key="4">
    <source>
        <dbReference type="Proteomes" id="UP000184526"/>
    </source>
</evidence>
<keyword evidence="4" id="KW-1185">Reference proteome</keyword>
<feature type="transmembrane region" description="Helical" evidence="1">
    <location>
        <begin position="6"/>
        <end position="25"/>
    </location>
</feature>
<dbReference type="InterPro" id="IPR032834">
    <property type="entry name" value="NatK-like_C"/>
</dbReference>
<accession>A0A1M5V798</accession>